<dbReference type="AlphaFoldDB" id="A0A7J8WS54"/>
<dbReference type="InterPro" id="IPR001810">
    <property type="entry name" value="F-box_dom"/>
</dbReference>
<proteinExistence type="predicted"/>
<evidence type="ECO:0000313" key="2">
    <source>
        <dbReference type="EMBL" id="MBA0677720.1"/>
    </source>
</evidence>
<gene>
    <name evidence="2" type="ORF">Goari_019111</name>
</gene>
<evidence type="ECO:0000259" key="1">
    <source>
        <dbReference type="Pfam" id="PF12937"/>
    </source>
</evidence>
<comment type="caution">
    <text evidence="2">The sequence shown here is derived from an EMBL/GenBank/DDBJ whole genome shotgun (WGS) entry which is preliminary data.</text>
</comment>
<evidence type="ECO:0000313" key="3">
    <source>
        <dbReference type="Proteomes" id="UP000593577"/>
    </source>
</evidence>
<dbReference type="Gene3D" id="1.20.1280.50">
    <property type="match status" value="1"/>
</dbReference>
<name>A0A7J8WS54_GOSAI</name>
<dbReference type="InterPro" id="IPR036047">
    <property type="entry name" value="F-box-like_dom_sf"/>
</dbReference>
<dbReference type="EMBL" id="JABFAA010000003">
    <property type="protein sequence ID" value="MBA0677720.1"/>
    <property type="molecule type" value="Genomic_DNA"/>
</dbReference>
<dbReference type="CDD" id="cd09917">
    <property type="entry name" value="F-box_SF"/>
    <property type="match status" value="1"/>
</dbReference>
<accession>A0A7J8WS54</accession>
<dbReference type="Pfam" id="PF12937">
    <property type="entry name" value="F-box-like"/>
    <property type="match status" value="1"/>
</dbReference>
<dbReference type="Proteomes" id="UP000593577">
    <property type="component" value="Unassembled WGS sequence"/>
</dbReference>
<reference evidence="2 3" key="1">
    <citation type="journal article" date="2019" name="Genome Biol. Evol.">
        <title>Insights into the evolution of the New World diploid cottons (Gossypium, subgenus Houzingenia) based on genome sequencing.</title>
        <authorList>
            <person name="Grover C.E."/>
            <person name="Arick M.A. 2nd"/>
            <person name="Thrash A."/>
            <person name="Conover J.L."/>
            <person name="Sanders W.S."/>
            <person name="Peterson D.G."/>
            <person name="Frelichowski J.E."/>
            <person name="Scheffler J.A."/>
            <person name="Scheffler B.E."/>
            <person name="Wendel J.F."/>
        </authorList>
    </citation>
    <scope>NUCLEOTIDE SEQUENCE [LARGE SCALE GENOMIC DNA]</scope>
    <source>
        <strain evidence="2">185</strain>
        <tissue evidence="2">Leaf</tissue>
    </source>
</reference>
<keyword evidence="3" id="KW-1185">Reference proteome</keyword>
<dbReference type="SUPFAM" id="SSF81383">
    <property type="entry name" value="F-box domain"/>
    <property type="match status" value="1"/>
</dbReference>
<feature type="domain" description="F-box" evidence="1">
    <location>
        <begin position="7"/>
        <end position="43"/>
    </location>
</feature>
<organism evidence="2 3">
    <name type="scientific">Gossypium aridum</name>
    <name type="common">American cotton</name>
    <name type="synonym">Erioxylum aridum</name>
    <dbReference type="NCBI Taxonomy" id="34290"/>
    <lineage>
        <taxon>Eukaryota</taxon>
        <taxon>Viridiplantae</taxon>
        <taxon>Streptophyta</taxon>
        <taxon>Embryophyta</taxon>
        <taxon>Tracheophyta</taxon>
        <taxon>Spermatophyta</taxon>
        <taxon>Magnoliopsida</taxon>
        <taxon>eudicotyledons</taxon>
        <taxon>Gunneridae</taxon>
        <taxon>Pentapetalae</taxon>
        <taxon>rosids</taxon>
        <taxon>malvids</taxon>
        <taxon>Malvales</taxon>
        <taxon>Malvaceae</taxon>
        <taxon>Malvoideae</taxon>
        <taxon>Gossypium</taxon>
    </lineage>
</organism>
<sequence>MEQEAEIDRLPIDLLAQIFLMITSFTDLAQASGVCRKWKQGVKQALARRQTLSFAGFKMDDELFLN</sequence>
<protein>
    <recommendedName>
        <fullName evidence="1">F-box domain-containing protein</fullName>
    </recommendedName>
</protein>